<feature type="compositionally biased region" description="Basic residues" evidence="5">
    <location>
        <begin position="9"/>
        <end position="35"/>
    </location>
</feature>
<dbReference type="InterPro" id="IPR001841">
    <property type="entry name" value="Znf_RING"/>
</dbReference>
<sequence length="193" mass="22115">MPSRSRSSSSRRKRRNSAAKKLQKRVRGKQTRRRHARSIEQIYANLEKTNECAICHEPMAKNEAITKLGCTHRFHSGCLESSMRSGHASCPLCRTVIPNNVYAHLAVPNITYEEALVARNQALQERRNATQAYNDATQDLRNYEQSNRSLRLTGIPSATYNRLVRNQERLGDELRQARQRVTNSMNILSHLSN</sequence>
<dbReference type="SMART" id="SM00184">
    <property type="entry name" value="RING"/>
    <property type="match status" value="1"/>
</dbReference>
<feature type="domain" description="RING-type" evidence="6">
    <location>
        <begin position="52"/>
        <end position="94"/>
    </location>
</feature>
<organism evidence="7">
    <name type="scientific">viral metagenome</name>
    <dbReference type="NCBI Taxonomy" id="1070528"/>
    <lineage>
        <taxon>unclassified sequences</taxon>
        <taxon>metagenomes</taxon>
        <taxon>organismal metagenomes</taxon>
    </lineage>
</organism>
<dbReference type="SUPFAM" id="SSF57850">
    <property type="entry name" value="RING/U-box"/>
    <property type="match status" value="1"/>
</dbReference>
<dbReference type="PROSITE" id="PS50089">
    <property type="entry name" value="ZF_RING_2"/>
    <property type="match status" value="1"/>
</dbReference>
<dbReference type="Pfam" id="PF13639">
    <property type="entry name" value="zf-RING_2"/>
    <property type="match status" value="1"/>
</dbReference>
<keyword evidence="2" id="KW-0863">Zinc-finger</keyword>
<evidence type="ECO:0000256" key="4">
    <source>
        <dbReference type="SAM" id="Coils"/>
    </source>
</evidence>
<dbReference type="GO" id="GO:0016567">
    <property type="term" value="P:protein ubiquitination"/>
    <property type="evidence" value="ECO:0007669"/>
    <property type="project" value="TreeGrafter"/>
</dbReference>
<feature type="coiled-coil region" evidence="4">
    <location>
        <begin position="119"/>
        <end position="180"/>
    </location>
</feature>
<feature type="region of interest" description="Disordered" evidence="5">
    <location>
        <begin position="1"/>
        <end position="35"/>
    </location>
</feature>
<reference evidence="7" key="1">
    <citation type="journal article" date="2020" name="Nature">
        <title>Giant virus diversity and host interactions through global metagenomics.</title>
        <authorList>
            <person name="Schulz F."/>
            <person name="Roux S."/>
            <person name="Paez-Espino D."/>
            <person name="Jungbluth S."/>
            <person name="Walsh D.A."/>
            <person name="Denef V.J."/>
            <person name="McMahon K.D."/>
            <person name="Konstantinidis K.T."/>
            <person name="Eloe-Fadrosh E.A."/>
            <person name="Kyrpides N.C."/>
            <person name="Woyke T."/>
        </authorList>
    </citation>
    <scope>NUCLEOTIDE SEQUENCE</scope>
    <source>
        <strain evidence="7">GVMAG-M-3300023174-116</strain>
    </source>
</reference>
<evidence type="ECO:0000256" key="2">
    <source>
        <dbReference type="ARBA" id="ARBA00022771"/>
    </source>
</evidence>
<dbReference type="EMBL" id="MN739534">
    <property type="protein sequence ID" value="QHT11418.1"/>
    <property type="molecule type" value="Genomic_DNA"/>
</dbReference>
<evidence type="ECO:0000256" key="3">
    <source>
        <dbReference type="ARBA" id="ARBA00022833"/>
    </source>
</evidence>
<dbReference type="PROSITE" id="PS50096">
    <property type="entry name" value="IQ"/>
    <property type="match status" value="1"/>
</dbReference>
<dbReference type="CDD" id="cd16448">
    <property type="entry name" value="RING-H2"/>
    <property type="match status" value="1"/>
</dbReference>
<evidence type="ECO:0000256" key="1">
    <source>
        <dbReference type="ARBA" id="ARBA00022723"/>
    </source>
</evidence>
<dbReference type="InterPro" id="IPR013083">
    <property type="entry name" value="Znf_RING/FYVE/PHD"/>
</dbReference>
<proteinExistence type="predicted"/>
<dbReference type="GO" id="GO:0008270">
    <property type="term" value="F:zinc ion binding"/>
    <property type="evidence" value="ECO:0007669"/>
    <property type="project" value="UniProtKB-KW"/>
</dbReference>
<keyword evidence="3" id="KW-0862">Zinc</keyword>
<keyword evidence="4" id="KW-0175">Coiled coil</keyword>
<dbReference type="GO" id="GO:0061630">
    <property type="term" value="F:ubiquitin protein ligase activity"/>
    <property type="evidence" value="ECO:0007669"/>
    <property type="project" value="TreeGrafter"/>
</dbReference>
<keyword evidence="1" id="KW-0479">Metal-binding</keyword>
<evidence type="ECO:0000259" key="6">
    <source>
        <dbReference type="PROSITE" id="PS50089"/>
    </source>
</evidence>
<accession>A0A6C0D3P0</accession>
<protein>
    <recommendedName>
        <fullName evidence="6">RING-type domain-containing protein</fullName>
    </recommendedName>
</protein>
<dbReference type="Gene3D" id="3.30.40.10">
    <property type="entry name" value="Zinc/RING finger domain, C3HC4 (zinc finger)"/>
    <property type="match status" value="1"/>
</dbReference>
<dbReference type="PANTHER" id="PTHR45969">
    <property type="entry name" value="RING ZINC FINGER PROTEIN-RELATED"/>
    <property type="match status" value="1"/>
</dbReference>
<evidence type="ECO:0000256" key="5">
    <source>
        <dbReference type="SAM" id="MobiDB-lite"/>
    </source>
</evidence>
<evidence type="ECO:0000313" key="7">
    <source>
        <dbReference type="EMBL" id="QHT11418.1"/>
    </source>
</evidence>
<dbReference type="PANTHER" id="PTHR45969:SF69">
    <property type="entry name" value="FINGER DOMAIN PROTEIN, PUTATIVE (AFU_ORTHOLOGUE AFUA_3G12190)-RELATED"/>
    <property type="match status" value="1"/>
</dbReference>
<name>A0A6C0D3P0_9ZZZZ</name>
<dbReference type="AlphaFoldDB" id="A0A6C0D3P0"/>